<evidence type="ECO:0000256" key="14">
    <source>
        <dbReference type="SAM" id="Phobius"/>
    </source>
</evidence>
<evidence type="ECO:0000256" key="6">
    <source>
        <dbReference type="ARBA" id="ARBA00022989"/>
    </source>
</evidence>
<accession>A0A7M7KW24</accession>
<keyword evidence="3 12" id="KW-0813">Transport</keyword>
<dbReference type="OrthoDB" id="6494220at2759"/>
<dbReference type="InParanoid" id="A0A7M7KW24"/>
<evidence type="ECO:0000313" key="16">
    <source>
        <dbReference type="Proteomes" id="UP000594260"/>
    </source>
</evidence>
<evidence type="ECO:0000256" key="1">
    <source>
        <dbReference type="ARBA" id="ARBA00004141"/>
    </source>
</evidence>
<dbReference type="EnsemblMetazoa" id="XM_022814027">
    <property type="protein sequence ID" value="XP_022669762"/>
    <property type="gene ID" value="LOC111253877"/>
</dbReference>
<keyword evidence="4 12" id="KW-0894">Sodium channel</keyword>
<keyword evidence="7" id="KW-0915">Sodium</keyword>
<reference evidence="15" key="1">
    <citation type="submission" date="2021-01" db="UniProtKB">
        <authorList>
            <consortium name="EnsemblMetazoa"/>
        </authorList>
    </citation>
    <scope>IDENTIFICATION</scope>
</reference>
<dbReference type="PANTHER" id="PTHR11690:SF248">
    <property type="entry name" value="PICKPOCKET 17, ISOFORM A"/>
    <property type="match status" value="1"/>
</dbReference>
<evidence type="ECO:0000256" key="10">
    <source>
        <dbReference type="ARBA" id="ARBA00023201"/>
    </source>
</evidence>
<evidence type="ECO:0000256" key="11">
    <source>
        <dbReference type="ARBA" id="ARBA00023303"/>
    </source>
</evidence>
<dbReference type="AlphaFoldDB" id="A0A7M7KW24"/>
<dbReference type="RefSeq" id="XP_022669764.1">
    <property type="nucleotide sequence ID" value="XM_022814029.1"/>
</dbReference>
<feature type="region of interest" description="Disordered" evidence="13">
    <location>
        <begin position="407"/>
        <end position="429"/>
    </location>
</feature>
<keyword evidence="6 14" id="KW-1133">Transmembrane helix</keyword>
<keyword evidence="11 12" id="KW-0407">Ion channel</keyword>
<evidence type="ECO:0000256" key="8">
    <source>
        <dbReference type="ARBA" id="ARBA00023065"/>
    </source>
</evidence>
<sequence length="429" mass="49146">MAIVTRRRVNLCVKGTIWLVCVTGFLFQASRVVELYEKYEFTVTVFEEMRSNIEFPAVTICTEQWVNRSVLCKNHEPDCDLDSSSVTRLLYDYDLRADVSLEPEILFTCKLVSDAPGCSSVDCVRMIKRTHFRAPSYGCYTFDIHQHAQKHNPFFDCKTPWLYELHLRSMWDTNATARFSAVNKYPIIVHQKEVCPPERLSPIYLRQGLHYAISIEQKSFERLPPPVASRCMDYISMGYFSQFHGFKNYEICVQECVMARELKTCGCVRPDYEFAEYAYPDRMCNKRQRGPCSIQMVKIDAVGPCKSQCGQPCHELTYDVKLVGLHEDETKTPEGYSSFSVTISFGSDLQTIYEYSHTITAIEAFGYIGGYIGMWLGISLYSIYIVLEENLLKKGKDFIKKHCVKGSSGNRSKITPSPGNVTSMNRASR</sequence>
<dbReference type="OMA" id="VWIACTA"/>
<dbReference type="Proteomes" id="UP000594260">
    <property type="component" value="Unplaced"/>
</dbReference>
<dbReference type="GO" id="GO:0005886">
    <property type="term" value="C:plasma membrane"/>
    <property type="evidence" value="ECO:0007669"/>
    <property type="project" value="TreeGrafter"/>
</dbReference>
<comment type="subcellular location">
    <subcellularLocation>
        <location evidence="1">Membrane</location>
        <topology evidence="1">Multi-pass membrane protein</topology>
    </subcellularLocation>
</comment>
<protein>
    <submittedName>
        <fullName evidence="15">Uncharacterized protein</fullName>
    </submittedName>
</protein>
<proteinExistence type="inferred from homology"/>
<evidence type="ECO:0000256" key="5">
    <source>
        <dbReference type="ARBA" id="ARBA00022692"/>
    </source>
</evidence>
<keyword evidence="16" id="KW-1185">Reference proteome</keyword>
<dbReference type="InterPro" id="IPR001873">
    <property type="entry name" value="ENaC"/>
</dbReference>
<evidence type="ECO:0000256" key="12">
    <source>
        <dbReference type="RuleBase" id="RU000679"/>
    </source>
</evidence>
<evidence type="ECO:0000256" key="4">
    <source>
        <dbReference type="ARBA" id="ARBA00022461"/>
    </source>
</evidence>
<evidence type="ECO:0000256" key="3">
    <source>
        <dbReference type="ARBA" id="ARBA00022448"/>
    </source>
</evidence>
<dbReference type="PANTHER" id="PTHR11690">
    <property type="entry name" value="AMILORIDE-SENSITIVE SODIUM CHANNEL-RELATED"/>
    <property type="match status" value="1"/>
</dbReference>
<dbReference type="EnsemblMetazoa" id="XM_022814029">
    <property type="protein sequence ID" value="XP_022669764"/>
    <property type="gene ID" value="LOC111253877"/>
</dbReference>
<dbReference type="RefSeq" id="XP_022669763.1">
    <property type="nucleotide sequence ID" value="XM_022814028.1"/>
</dbReference>
<keyword evidence="10 12" id="KW-0739">Sodium transport</keyword>
<evidence type="ECO:0000256" key="7">
    <source>
        <dbReference type="ARBA" id="ARBA00023053"/>
    </source>
</evidence>
<keyword evidence="8 12" id="KW-0406">Ion transport</keyword>
<dbReference type="FunCoup" id="A0A7M7KW24">
    <property type="interactions" value="52"/>
</dbReference>
<comment type="similarity">
    <text evidence="2 12">Belongs to the amiloride-sensitive sodium channel (TC 1.A.6) family.</text>
</comment>
<name>A0A7M7KW24_VARDE</name>
<dbReference type="RefSeq" id="XP_022669762.1">
    <property type="nucleotide sequence ID" value="XM_022814027.1"/>
</dbReference>
<dbReference type="KEGG" id="vde:111253877"/>
<keyword evidence="9 14" id="KW-0472">Membrane</keyword>
<evidence type="ECO:0000256" key="2">
    <source>
        <dbReference type="ARBA" id="ARBA00007193"/>
    </source>
</evidence>
<evidence type="ECO:0000256" key="13">
    <source>
        <dbReference type="SAM" id="MobiDB-lite"/>
    </source>
</evidence>
<dbReference type="GeneID" id="111253877"/>
<evidence type="ECO:0000256" key="9">
    <source>
        <dbReference type="ARBA" id="ARBA00023136"/>
    </source>
</evidence>
<organism evidence="15 16">
    <name type="scientific">Varroa destructor</name>
    <name type="common">Honeybee mite</name>
    <dbReference type="NCBI Taxonomy" id="109461"/>
    <lineage>
        <taxon>Eukaryota</taxon>
        <taxon>Metazoa</taxon>
        <taxon>Ecdysozoa</taxon>
        <taxon>Arthropoda</taxon>
        <taxon>Chelicerata</taxon>
        <taxon>Arachnida</taxon>
        <taxon>Acari</taxon>
        <taxon>Parasitiformes</taxon>
        <taxon>Mesostigmata</taxon>
        <taxon>Gamasina</taxon>
        <taxon>Dermanyssoidea</taxon>
        <taxon>Varroidae</taxon>
        <taxon>Varroa</taxon>
    </lineage>
</organism>
<feature type="transmembrane region" description="Helical" evidence="14">
    <location>
        <begin position="364"/>
        <end position="387"/>
    </location>
</feature>
<dbReference type="GO" id="GO:0015280">
    <property type="term" value="F:ligand-gated sodium channel activity"/>
    <property type="evidence" value="ECO:0007669"/>
    <property type="project" value="TreeGrafter"/>
</dbReference>
<dbReference type="Pfam" id="PF00858">
    <property type="entry name" value="ASC"/>
    <property type="match status" value="2"/>
</dbReference>
<keyword evidence="5 12" id="KW-0812">Transmembrane</keyword>
<dbReference type="Gene3D" id="1.10.287.770">
    <property type="entry name" value="YojJ-like"/>
    <property type="match status" value="1"/>
</dbReference>
<dbReference type="EnsemblMetazoa" id="XM_022814028">
    <property type="protein sequence ID" value="XP_022669763"/>
    <property type="gene ID" value="LOC111253877"/>
</dbReference>
<evidence type="ECO:0000313" key="15">
    <source>
        <dbReference type="EnsemblMetazoa" id="XP_022669764"/>
    </source>
</evidence>